<feature type="signal peptide" evidence="1">
    <location>
        <begin position="1"/>
        <end position="23"/>
    </location>
</feature>
<evidence type="ECO:0000313" key="3">
    <source>
        <dbReference type="Proteomes" id="UP000324255"/>
    </source>
</evidence>
<keyword evidence="3" id="KW-1185">Reference proteome</keyword>
<evidence type="ECO:0000256" key="1">
    <source>
        <dbReference type="SAM" id="SignalP"/>
    </source>
</evidence>
<dbReference type="EMBL" id="VWVM01000030">
    <property type="protein sequence ID" value="KAA6118480.1"/>
    <property type="molecule type" value="Genomic_DNA"/>
</dbReference>
<keyword evidence="1" id="KW-0732">Signal</keyword>
<evidence type="ECO:0008006" key="4">
    <source>
        <dbReference type="Google" id="ProtNLM"/>
    </source>
</evidence>
<organism evidence="2 3">
    <name type="scientific">Candidatus Pantoea gossypiicola</name>
    <dbReference type="NCBI Taxonomy" id="2608008"/>
    <lineage>
        <taxon>Bacteria</taxon>
        <taxon>Pseudomonadati</taxon>
        <taxon>Pseudomonadota</taxon>
        <taxon>Gammaproteobacteria</taxon>
        <taxon>Enterobacterales</taxon>
        <taxon>Erwiniaceae</taxon>
        <taxon>Pantoea</taxon>
    </lineage>
</organism>
<accession>A0AB34CE73</accession>
<dbReference type="Proteomes" id="UP000324255">
    <property type="component" value="Unassembled WGS sequence"/>
</dbReference>
<name>A0AB34CE73_9GAMM</name>
<reference evidence="2 3" key="1">
    <citation type="submission" date="2019-09" db="EMBL/GenBank/DDBJ databases">
        <title>Genomic diversity of phyloplane-associated Pantoea species in Pakistan cotton crop.</title>
        <authorList>
            <person name="Tufail M.R."/>
            <person name="Cook D.R."/>
        </authorList>
    </citation>
    <scope>NUCLEOTIDE SEQUENCE [LARGE SCALE GENOMIC DNA]</scope>
    <source>
        <strain evidence="2 3">B_8</strain>
    </source>
</reference>
<evidence type="ECO:0000313" key="2">
    <source>
        <dbReference type="EMBL" id="KAA6118480.1"/>
    </source>
</evidence>
<gene>
    <name evidence="2" type="ORF">F3I20_22510</name>
</gene>
<comment type="caution">
    <text evidence="2">The sequence shown here is derived from an EMBL/GenBank/DDBJ whole genome shotgun (WGS) entry which is preliminary data.</text>
</comment>
<protein>
    <recommendedName>
        <fullName evidence="4">Fimbrial protein</fullName>
    </recommendedName>
</protein>
<feature type="chain" id="PRO_5044349022" description="Fimbrial protein" evidence="1">
    <location>
        <begin position="24"/>
        <end position="227"/>
    </location>
</feature>
<dbReference type="AlphaFoldDB" id="A0AB34CE73"/>
<sequence length="227" mass="23680">MKLRMTDWLVGTILTIAALSSSAQTIHSDPVRYLPLFQITKKSNGNNWLVSLKATCQVAAGEPAVPLSVHVGGPQTLEHDMDCGTSTQCVVGDITANPYTTFTCLVGGGRVSDEVQTINASLIVDYDGGVAYRAKGTGTAVDSGGGDADVPTIIKLVKDDRAGLSGESSFTLNKGVLTISIDGATYDKLRGWRVTAPGAHTVTLQTKTKKLPAGIYTGAINATVSIP</sequence>
<proteinExistence type="predicted"/>